<accession>A0A238LAG6</accession>
<reference evidence="4 5" key="1">
    <citation type="submission" date="2017-05" db="EMBL/GenBank/DDBJ databases">
        <authorList>
            <person name="Song R."/>
            <person name="Chenine A.L."/>
            <person name="Ruprecht R.M."/>
        </authorList>
    </citation>
    <scope>NUCLEOTIDE SEQUENCE [LARGE SCALE GENOMIC DNA]</scope>
    <source>
        <strain evidence="4 5">CECT 8899</strain>
    </source>
</reference>
<organism evidence="4 5">
    <name type="scientific">Flavimaricola marinus</name>
    <dbReference type="NCBI Taxonomy" id="1819565"/>
    <lineage>
        <taxon>Bacteria</taxon>
        <taxon>Pseudomonadati</taxon>
        <taxon>Pseudomonadota</taxon>
        <taxon>Alphaproteobacteria</taxon>
        <taxon>Rhodobacterales</taxon>
        <taxon>Paracoccaceae</taxon>
        <taxon>Flavimaricola</taxon>
    </lineage>
</organism>
<keyword evidence="2" id="KW-0067">ATP-binding</keyword>
<dbReference type="Proteomes" id="UP000201613">
    <property type="component" value="Unassembled WGS sequence"/>
</dbReference>
<dbReference type="InterPro" id="IPR025669">
    <property type="entry name" value="AAA_dom"/>
</dbReference>
<dbReference type="GO" id="GO:0051782">
    <property type="term" value="P:negative regulation of cell division"/>
    <property type="evidence" value="ECO:0007669"/>
    <property type="project" value="TreeGrafter"/>
</dbReference>
<dbReference type="SUPFAM" id="SSF52540">
    <property type="entry name" value="P-loop containing nucleoside triphosphate hydrolases"/>
    <property type="match status" value="1"/>
</dbReference>
<dbReference type="GO" id="GO:0005829">
    <property type="term" value="C:cytosol"/>
    <property type="evidence" value="ECO:0007669"/>
    <property type="project" value="TreeGrafter"/>
</dbReference>
<proteinExistence type="predicted"/>
<keyword evidence="5" id="KW-1185">Reference proteome</keyword>
<dbReference type="InterPro" id="IPR027417">
    <property type="entry name" value="P-loop_NTPase"/>
</dbReference>
<dbReference type="Gene3D" id="3.40.50.300">
    <property type="entry name" value="P-loop containing nucleotide triphosphate hydrolases"/>
    <property type="match status" value="1"/>
</dbReference>
<dbReference type="AlphaFoldDB" id="A0A238LAG6"/>
<sequence length="444" mass="48692">MGQVRPKVLVFGLTLGTAPSKRYEGYEAMSTNAALQPEPQPIVACTISRDVQIFDLLIEDMEAALGENWGDLNFTDALAFLEQPDAAELEFVAIALDSEDESDLSLIIDIIGAAKQQNIKVILITEDVTPAALHQLLREGGDEFVPYPLPEGELSEAIKRVQAAEVPEEIAPEIRNTLKATGDRSGVVIPVHGMAGGTGATTFAVNLAWELANIDSEEPPRVCLLDFDLQFGTVSTYLDLPRREAVLEMLTDTESMDSEAFMQALLSFNQKLHVLTSPSDMIPLDLVTPADVDRIIEMARTNFDYVVIDLPSTMVEWSETVLEAAHVYFATLELDMRSAQNTLRLKRAFQSEDLAFDKLRFILNRAPGFTDLNGKSRVKRLAESLGIAIEVQLPDGGKPVGQNADHGVPMAEGIPKNALRKEILKLAKSVHEVNQSDAVKQKRG</sequence>
<evidence type="ECO:0000313" key="5">
    <source>
        <dbReference type="Proteomes" id="UP000201613"/>
    </source>
</evidence>
<dbReference type="GO" id="GO:0009898">
    <property type="term" value="C:cytoplasmic side of plasma membrane"/>
    <property type="evidence" value="ECO:0007669"/>
    <property type="project" value="TreeGrafter"/>
</dbReference>
<dbReference type="PANTHER" id="PTHR43384:SF6">
    <property type="entry name" value="SEPTUM SITE-DETERMINING PROTEIN MIND HOMOLOG, CHLOROPLASTIC"/>
    <property type="match status" value="1"/>
</dbReference>
<evidence type="ECO:0000256" key="2">
    <source>
        <dbReference type="ARBA" id="ARBA00022840"/>
    </source>
</evidence>
<dbReference type="InterPro" id="IPR050625">
    <property type="entry name" value="ParA/MinD_ATPase"/>
</dbReference>
<keyword evidence="1" id="KW-0547">Nucleotide-binding</keyword>
<feature type="domain" description="AAA" evidence="3">
    <location>
        <begin position="188"/>
        <end position="340"/>
    </location>
</feature>
<dbReference type="PANTHER" id="PTHR43384">
    <property type="entry name" value="SEPTUM SITE-DETERMINING PROTEIN MIND HOMOLOG, CHLOROPLASTIC-RELATED"/>
    <property type="match status" value="1"/>
</dbReference>
<dbReference type="GO" id="GO:0005524">
    <property type="term" value="F:ATP binding"/>
    <property type="evidence" value="ECO:0007669"/>
    <property type="project" value="UniProtKB-KW"/>
</dbReference>
<protein>
    <submittedName>
        <fullName evidence="4">CobQ/CobB/MinD/ParA nucleotide binding domain protein</fullName>
    </submittedName>
</protein>
<gene>
    <name evidence="4" type="ORF">LOM8899_00718</name>
</gene>
<evidence type="ECO:0000313" key="4">
    <source>
        <dbReference type="EMBL" id="SMY06591.1"/>
    </source>
</evidence>
<dbReference type="GO" id="GO:0016887">
    <property type="term" value="F:ATP hydrolysis activity"/>
    <property type="evidence" value="ECO:0007669"/>
    <property type="project" value="TreeGrafter"/>
</dbReference>
<dbReference type="Pfam" id="PF13614">
    <property type="entry name" value="AAA_31"/>
    <property type="match status" value="1"/>
</dbReference>
<evidence type="ECO:0000256" key="1">
    <source>
        <dbReference type="ARBA" id="ARBA00022741"/>
    </source>
</evidence>
<evidence type="ECO:0000259" key="3">
    <source>
        <dbReference type="Pfam" id="PF13614"/>
    </source>
</evidence>
<dbReference type="EMBL" id="FXZK01000001">
    <property type="protein sequence ID" value="SMY06591.1"/>
    <property type="molecule type" value="Genomic_DNA"/>
</dbReference>
<name>A0A238LAG6_9RHOB</name>